<evidence type="ECO:0000313" key="3">
    <source>
        <dbReference type="WBParaSite" id="Gr19_v10_g303.t1"/>
    </source>
</evidence>
<feature type="compositionally biased region" description="Basic and acidic residues" evidence="1">
    <location>
        <begin position="78"/>
        <end position="97"/>
    </location>
</feature>
<protein>
    <submittedName>
        <fullName evidence="3">Uncharacterized protein</fullName>
    </submittedName>
</protein>
<dbReference type="WBParaSite" id="Gr19_v10_g303.t1">
    <property type="protein sequence ID" value="Gr19_v10_g303.t1"/>
    <property type="gene ID" value="Gr19_v10_g303"/>
</dbReference>
<feature type="compositionally biased region" description="Low complexity" evidence="1">
    <location>
        <begin position="30"/>
        <end position="42"/>
    </location>
</feature>
<dbReference type="AlphaFoldDB" id="A0A914HN43"/>
<sequence>MNSLLLCKMPCLTQMYDRYNGSSEEEEPSGSKPSSTTTNQSVRSRRQQRRKDDEAHFGVNEGGKDEGTFGGGGGQKEGPAEGRKEFAGRKTKAEAKQRPRTAASDNSTADSRKEGTKNAEAPEAIEWTNSAQPMPKIRAETALSAKVGQNDDDGTDWTAPTLRQNAFDHFSFTCHLFPRLSESNLQFHDIYWDREPNTKLVILRKRRVCVNKLVRSLCVRQTAAEGGGHHQTEFRADFSLLDRRPFARREIVSNIFTVSVPVLSGGGPARIFRRVPSSASVLVRSNYRQRAVALQILLQRSTTVANSQSLHLVGRVEMELLDENAKMTLPNRTHSFAFDDGVRFDFETADVPNREQIHTDSLPDVLICDECWLPMLAIYRQLICETLSEEGDVFADRSVWVVDPVMATFPGLLDTDSDGTALLMGLMRKFNVDKRELAPQEAARRFRFVYMQFLLPLFALIDDGRWRQKLWTFLKGRLDAEEPNPIKMFATDPCKCVDIFEYALNLCGEHSID</sequence>
<dbReference type="Proteomes" id="UP000887572">
    <property type="component" value="Unplaced"/>
</dbReference>
<name>A0A914HN43_GLORO</name>
<evidence type="ECO:0000313" key="2">
    <source>
        <dbReference type="Proteomes" id="UP000887572"/>
    </source>
</evidence>
<proteinExistence type="predicted"/>
<reference evidence="3" key="1">
    <citation type="submission" date="2022-11" db="UniProtKB">
        <authorList>
            <consortium name="WormBaseParasite"/>
        </authorList>
    </citation>
    <scope>IDENTIFICATION</scope>
</reference>
<evidence type="ECO:0000256" key="1">
    <source>
        <dbReference type="SAM" id="MobiDB-lite"/>
    </source>
</evidence>
<accession>A0A914HN43</accession>
<organism evidence="2 3">
    <name type="scientific">Globodera rostochiensis</name>
    <name type="common">Golden nematode worm</name>
    <name type="synonym">Heterodera rostochiensis</name>
    <dbReference type="NCBI Taxonomy" id="31243"/>
    <lineage>
        <taxon>Eukaryota</taxon>
        <taxon>Metazoa</taxon>
        <taxon>Ecdysozoa</taxon>
        <taxon>Nematoda</taxon>
        <taxon>Chromadorea</taxon>
        <taxon>Rhabditida</taxon>
        <taxon>Tylenchina</taxon>
        <taxon>Tylenchomorpha</taxon>
        <taxon>Tylenchoidea</taxon>
        <taxon>Heteroderidae</taxon>
        <taxon>Heteroderinae</taxon>
        <taxon>Globodera</taxon>
    </lineage>
</organism>
<keyword evidence="2" id="KW-1185">Reference proteome</keyword>
<feature type="compositionally biased region" description="Basic and acidic residues" evidence="1">
    <location>
        <begin position="50"/>
        <end position="67"/>
    </location>
</feature>
<feature type="region of interest" description="Disordered" evidence="1">
    <location>
        <begin position="19"/>
        <end position="135"/>
    </location>
</feature>